<dbReference type="GO" id="GO:0044877">
    <property type="term" value="F:protein-containing complex binding"/>
    <property type="evidence" value="ECO:0007669"/>
    <property type="project" value="TreeGrafter"/>
</dbReference>
<gene>
    <name evidence="2" type="ORF">C8N24_1222</name>
</gene>
<dbReference type="PANTHER" id="PTHR12126">
    <property type="entry name" value="NADH-UBIQUINONE OXIDOREDUCTASE 39 KDA SUBUNIT-RELATED"/>
    <property type="match status" value="1"/>
</dbReference>
<sequence length="284" mass="30314">MILVTGATGYVGSQLVDELLKRGETVRTLSRRGAGKGDARKGDVLSGAGLPEALDGVDTAYYLVHSMGSGGDFAAKDRQAAANFAEAAATAGVRRVVYLGGLGSENSEHLRSRHEVANMLRARLHSKLVYVRAAMIVGPGSASYDILEHLVKRLPVMIVPKWLDTKTQPVALSDVVKTLADLATVEDAPEEVQLGGADVLTYREMMARAAPLMGRRPPLVIRVPVLTPRLSSYWVALVTPVSFGLIKPLVDGLGAEMVVQQDPPPGINDQPLGFDDAVREALSR</sequence>
<dbReference type="OrthoDB" id="9774199at2"/>
<protein>
    <submittedName>
        <fullName evidence="2">Uncharacterized protein YbjT (DUF2867 family)</fullName>
    </submittedName>
</protein>
<name>A0A660LC43_9ACTN</name>
<dbReference type="InterPro" id="IPR036291">
    <property type="entry name" value="NAD(P)-bd_dom_sf"/>
</dbReference>
<evidence type="ECO:0000313" key="2">
    <source>
        <dbReference type="EMBL" id="RKQ91400.1"/>
    </source>
</evidence>
<evidence type="ECO:0000259" key="1">
    <source>
        <dbReference type="Pfam" id="PF13460"/>
    </source>
</evidence>
<organism evidence="2 3">
    <name type="scientific">Solirubrobacter pauli</name>
    <dbReference type="NCBI Taxonomy" id="166793"/>
    <lineage>
        <taxon>Bacteria</taxon>
        <taxon>Bacillati</taxon>
        <taxon>Actinomycetota</taxon>
        <taxon>Thermoleophilia</taxon>
        <taxon>Solirubrobacterales</taxon>
        <taxon>Solirubrobacteraceae</taxon>
        <taxon>Solirubrobacter</taxon>
    </lineage>
</organism>
<keyword evidence="3" id="KW-1185">Reference proteome</keyword>
<accession>A0A660LC43</accession>
<dbReference type="InterPro" id="IPR051207">
    <property type="entry name" value="ComplexI_NDUFA9_subunit"/>
</dbReference>
<feature type="domain" description="NAD(P)-binding" evidence="1">
    <location>
        <begin position="6"/>
        <end position="123"/>
    </location>
</feature>
<dbReference type="EMBL" id="RBIL01000001">
    <property type="protein sequence ID" value="RKQ91400.1"/>
    <property type="molecule type" value="Genomic_DNA"/>
</dbReference>
<dbReference type="Pfam" id="PF13460">
    <property type="entry name" value="NAD_binding_10"/>
    <property type="match status" value="1"/>
</dbReference>
<dbReference type="AlphaFoldDB" id="A0A660LC43"/>
<reference evidence="2 3" key="1">
    <citation type="submission" date="2018-10" db="EMBL/GenBank/DDBJ databases">
        <title>Genomic Encyclopedia of Archaeal and Bacterial Type Strains, Phase II (KMG-II): from individual species to whole genera.</title>
        <authorList>
            <person name="Goeker M."/>
        </authorList>
    </citation>
    <scope>NUCLEOTIDE SEQUENCE [LARGE SCALE GENOMIC DNA]</scope>
    <source>
        <strain evidence="2 3">DSM 14954</strain>
    </source>
</reference>
<comment type="caution">
    <text evidence="2">The sequence shown here is derived from an EMBL/GenBank/DDBJ whole genome shotgun (WGS) entry which is preliminary data.</text>
</comment>
<dbReference type="Proteomes" id="UP000278962">
    <property type="component" value="Unassembled WGS sequence"/>
</dbReference>
<dbReference type="PANTHER" id="PTHR12126:SF11">
    <property type="entry name" value="NADH DEHYDROGENASE [UBIQUINONE] 1 ALPHA SUBCOMPLEX SUBUNIT 9, MITOCHONDRIAL"/>
    <property type="match status" value="1"/>
</dbReference>
<dbReference type="InterPro" id="IPR016040">
    <property type="entry name" value="NAD(P)-bd_dom"/>
</dbReference>
<proteinExistence type="predicted"/>
<dbReference type="RefSeq" id="WP_121248975.1">
    <property type="nucleotide sequence ID" value="NZ_RBIL01000001.1"/>
</dbReference>
<dbReference type="Gene3D" id="3.40.50.720">
    <property type="entry name" value="NAD(P)-binding Rossmann-like Domain"/>
    <property type="match status" value="1"/>
</dbReference>
<evidence type="ECO:0000313" key="3">
    <source>
        <dbReference type="Proteomes" id="UP000278962"/>
    </source>
</evidence>
<dbReference type="SUPFAM" id="SSF51735">
    <property type="entry name" value="NAD(P)-binding Rossmann-fold domains"/>
    <property type="match status" value="1"/>
</dbReference>